<dbReference type="Pfam" id="PF13467">
    <property type="entry name" value="RHH_4"/>
    <property type="match status" value="1"/>
</dbReference>
<name>A0A3E0DNP3_9GAMM</name>
<feature type="domain" description="Ribbon-helix-helix" evidence="1">
    <location>
        <begin position="16"/>
        <end position="82"/>
    </location>
</feature>
<evidence type="ECO:0000313" key="3">
    <source>
        <dbReference type="Proteomes" id="UP000256542"/>
    </source>
</evidence>
<dbReference type="EMBL" id="QUNG01000005">
    <property type="protein sequence ID" value="REG83769.1"/>
    <property type="molecule type" value="Genomic_DNA"/>
</dbReference>
<dbReference type="Proteomes" id="UP000256542">
    <property type="component" value="Unassembled WGS sequence"/>
</dbReference>
<protein>
    <submittedName>
        <fullName evidence="2">Putative DNA-binding ribbon-helix-helix protein</fullName>
    </submittedName>
</protein>
<accession>A0A3E0DNP3</accession>
<proteinExistence type="predicted"/>
<reference evidence="2 3" key="1">
    <citation type="submission" date="2018-08" db="EMBL/GenBank/DDBJ databases">
        <title>Genomic Encyclopedia of Type Strains, Phase III (KMG-III): the genomes of soil and plant-associated and newly described type strains.</title>
        <authorList>
            <person name="Whitman W."/>
        </authorList>
    </citation>
    <scope>NUCLEOTIDE SEQUENCE [LARGE SCALE GENOMIC DNA]</scope>
    <source>
        <strain evidence="2 3">CECT 7375</strain>
    </source>
</reference>
<dbReference type="InterPro" id="IPR038268">
    <property type="entry name" value="RHH_sf"/>
</dbReference>
<comment type="caution">
    <text evidence="2">The sequence shown here is derived from an EMBL/GenBank/DDBJ whole genome shotgun (WGS) entry which is preliminary data.</text>
</comment>
<dbReference type="OrthoDB" id="5458732at2"/>
<gene>
    <name evidence="2" type="ORF">DFP81_105135</name>
</gene>
<keyword evidence="3" id="KW-1185">Reference proteome</keyword>
<dbReference type="GO" id="GO:0003677">
    <property type="term" value="F:DNA binding"/>
    <property type="evidence" value="ECO:0007669"/>
    <property type="project" value="UniProtKB-KW"/>
</dbReference>
<organism evidence="2 3">
    <name type="scientific">Marinomonas pollencensis</name>
    <dbReference type="NCBI Taxonomy" id="491954"/>
    <lineage>
        <taxon>Bacteria</taxon>
        <taxon>Pseudomonadati</taxon>
        <taxon>Pseudomonadota</taxon>
        <taxon>Gammaproteobacteria</taxon>
        <taxon>Oceanospirillales</taxon>
        <taxon>Oceanospirillaceae</taxon>
        <taxon>Marinomonas</taxon>
    </lineage>
</organism>
<dbReference type="AlphaFoldDB" id="A0A3E0DNP3"/>
<evidence type="ECO:0000313" key="2">
    <source>
        <dbReference type="EMBL" id="REG83769.1"/>
    </source>
</evidence>
<dbReference type="RefSeq" id="WP_115897454.1">
    <property type="nucleotide sequence ID" value="NZ_QUNG01000005.1"/>
</dbReference>
<dbReference type="Gene3D" id="1.10.3990.20">
    <property type="entry name" value="protein bp1543"/>
    <property type="match status" value="1"/>
</dbReference>
<sequence length="120" mass="13394">MCKLFINADTELWSSTTHSLRINGMVTSVRLENAYWALLTEIGARDGLSVTQLITRLYQESIKVGHDVANFTSFLRVCALRYQALQLNGDIPLQTDVPIASLDSERILQNESKSASRGVH</sequence>
<evidence type="ECO:0000259" key="1">
    <source>
        <dbReference type="Pfam" id="PF13467"/>
    </source>
</evidence>
<keyword evidence="2" id="KW-0238">DNA-binding</keyword>
<dbReference type="InterPro" id="IPR027373">
    <property type="entry name" value="RHH_dom"/>
</dbReference>